<feature type="compositionally biased region" description="Polar residues" evidence="1">
    <location>
        <begin position="85"/>
        <end position="105"/>
    </location>
</feature>
<name>A0AAV0BHY6_PHAPC</name>
<feature type="compositionally biased region" description="Polar residues" evidence="1">
    <location>
        <begin position="113"/>
        <end position="127"/>
    </location>
</feature>
<gene>
    <name evidence="2" type="ORF">PPACK8108_LOCUS21130</name>
</gene>
<evidence type="ECO:0000313" key="2">
    <source>
        <dbReference type="EMBL" id="CAH7686481.1"/>
    </source>
</evidence>
<feature type="region of interest" description="Disordered" evidence="1">
    <location>
        <begin position="26"/>
        <end position="127"/>
    </location>
</feature>
<comment type="caution">
    <text evidence="2">The sequence shown here is derived from an EMBL/GenBank/DDBJ whole genome shotgun (WGS) entry which is preliminary data.</text>
</comment>
<protein>
    <submittedName>
        <fullName evidence="2">Uncharacterized protein</fullName>
    </submittedName>
</protein>
<dbReference type="EMBL" id="CALTRL010005793">
    <property type="protein sequence ID" value="CAH7686481.1"/>
    <property type="molecule type" value="Genomic_DNA"/>
</dbReference>
<dbReference type="Proteomes" id="UP001153365">
    <property type="component" value="Unassembled WGS sequence"/>
</dbReference>
<keyword evidence="3" id="KW-1185">Reference proteome</keyword>
<proteinExistence type="predicted"/>
<feature type="compositionally biased region" description="Polar residues" evidence="1">
    <location>
        <begin position="1"/>
        <end position="18"/>
    </location>
</feature>
<feature type="region of interest" description="Disordered" evidence="1">
    <location>
        <begin position="1"/>
        <end position="20"/>
    </location>
</feature>
<dbReference type="AlphaFoldDB" id="A0AAV0BHY6"/>
<accession>A0AAV0BHY6</accession>
<sequence>MATEINKQSKTGLWLTSKQMRDHFKTYKNKYVKTNSEENNSDKHSEASDGHSTHDKAEQHQSPSQHCIGTTKDKGKYKRRLSPRSVHSSGGSGCDTNKQQNQYCSSVKKRQPSNDYNFNPKSHIGASNTKVKSPFAMVLEKNQELKGVVESKHIEWEKIKWEDEKLLVTQEKAKAALKSEVKFSNGKKMLNNGKWTFLKKNLRMNKNWQRNSQNKQQLWLQLDQVNLHQKLKAL</sequence>
<evidence type="ECO:0000313" key="3">
    <source>
        <dbReference type="Proteomes" id="UP001153365"/>
    </source>
</evidence>
<organism evidence="2 3">
    <name type="scientific">Phakopsora pachyrhizi</name>
    <name type="common">Asian soybean rust disease fungus</name>
    <dbReference type="NCBI Taxonomy" id="170000"/>
    <lineage>
        <taxon>Eukaryota</taxon>
        <taxon>Fungi</taxon>
        <taxon>Dikarya</taxon>
        <taxon>Basidiomycota</taxon>
        <taxon>Pucciniomycotina</taxon>
        <taxon>Pucciniomycetes</taxon>
        <taxon>Pucciniales</taxon>
        <taxon>Phakopsoraceae</taxon>
        <taxon>Phakopsora</taxon>
    </lineage>
</organism>
<reference evidence="2" key="1">
    <citation type="submission" date="2022-06" db="EMBL/GenBank/DDBJ databases">
        <authorList>
            <consortium name="SYNGENTA / RWTH Aachen University"/>
        </authorList>
    </citation>
    <scope>NUCLEOTIDE SEQUENCE</scope>
</reference>
<feature type="compositionally biased region" description="Basic and acidic residues" evidence="1">
    <location>
        <begin position="40"/>
        <end position="59"/>
    </location>
</feature>
<evidence type="ECO:0000256" key="1">
    <source>
        <dbReference type="SAM" id="MobiDB-lite"/>
    </source>
</evidence>